<evidence type="ECO:0000256" key="5">
    <source>
        <dbReference type="ARBA" id="ARBA00022725"/>
    </source>
</evidence>
<sequence length="401" mass="46026">MNMSSAEEAMKEEIKFEEYLAFTRSIKYCMLLCGIWPTGQPGILDRVLSILAITSTSTLSIVLLRFAFANITNISLMVRGFSLGTSYLSLALKVILLTFHKKTVSALYTILHKYHEEALADKKLRSRVLEKITGFRRLSWIQTCLVISGSLMYSFMPIIFMIIQLRQHMQPIKYILPLPALYPWKIQPGGLLYKITYLFEMYNMLCMTTITCGVDPLFGYFIFLITGQLRVLSYEMINIKPSDNHEEFIRQWMTKFQVLKDCCRKVQKIYGPIILWQVTTNAAVICTILFQISQGKGISVAKYVLILCYSGGKIVQTFIYSWAGTVLTNESEALTESVYFSDWPEAERQRFRAIVLIILTQKPLKISAANWIVVSNDLFVMTLNTAVSYFFLLKTVEEKQS</sequence>
<dbReference type="KEGG" id="dam:107041387"/>
<keyword evidence="3 10" id="KW-0716">Sensory transduction</keyword>
<comment type="subcellular location">
    <subcellularLocation>
        <location evidence="1 10">Cell membrane</location>
        <topology evidence="1 10">Multi-pass membrane protein</topology>
    </subcellularLocation>
</comment>
<keyword evidence="2" id="KW-1003">Cell membrane</keyword>
<evidence type="ECO:0000256" key="6">
    <source>
        <dbReference type="ARBA" id="ARBA00022989"/>
    </source>
</evidence>
<feature type="transmembrane region" description="Helical" evidence="10">
    <location>
        <begin position="80"/>
        <end position="99"/>
    </location>
</feature>
<evidence type="ECO:0000256" key="3">
    <source>
        <dbReference type="ARBA" id="ARBA00022606"/>
    </source>
</evidence>
<evidence type="ECO:0000256" key="7">
    <source>
        <dbReference type="ARBA" id="ARBA00023136"/>
    </source>
</evidence>
<dbReference type="GeneID" id="107041387"/>
<dbReference type="CTD" id="100463124"/>
<keyword evidence="6 10" id="KW-1133">Transmembrane helix</keyword>
<dbReference type="PANTHER" id="PTHR21137">
    <property type="entry name" value="ODORANT RECEPTOR"/>
    <property type="match status" value="1"/>
</dbReference>
<proteinExistence type="inferred from homology"/>
<evidence type="ECO:0000256" key="2">
    <source>
        <dbReference type="ARBA" id="ARBA00022475"/>
    </source>
</evidence>
<keyword evidence="5 10" id="KW-0552">Olfaction</keyword>
<dbReference type="OrthoDB" id="7548151at2759"/>
<protein>
    <recommendedName>
        <fullName evidence="10">Odorant receptor</fullName>
    </recommendedName>
</protein>
<dbReference type="InterPro" id="IPR004117">
    <property type="entry name" value="7tm6_olfct_rcpt"/>
</dbReference>
<dbReference type="Proteomes" id="UP000297026">
    <property type="component" value="Unassembled WGS sequence"/>
</dbReference>
<dbReference type="EMBL" id="ML158563">
    <property type="protein sequence ID" value="THK32881.1"/>
    <property type="molecule type" value="Genomic_DNA"/>
</dbReference>
<feature type="transmembrane region" description="Helical" evidence="10">
    <location>
        <begin position="140"/>
        <end position="163"/>
    </location>
</feature>
<dbReference type="PANTHER" id="PTHR21137:SF35">
    <property type="entry name" value="ODORANT RECEPTOR 19A-RELATED"/>
    <property type="match status" value="1"/>
</dbReference>
<dbReference type="GO" id="GO:0007165">
    <property type="term" value="P:signal transduction"/>
    <property type="evidence" value="ECO:0007669"/>
    <property type="project" value="UniProtKB-KW"/>
</dbReference>
<dbReference type="GO" id="GO:0005549">
    <property type="term" value="F:odorant binding"/>
    <property type="evidence" value="ECO:0007669"/>
    <property type="project" value="InterPro"/>
</dbReference>
<keyword evidence="9 10" id="KW-0807">Transducer</keyword>
<evidence type="ECO:0000256" key="9">
    <source>
        <dbReference type="ARBA" id="ARBA00023224"/>
    </source>
</evidence>
<keyword evidence="7 10" id="KW-0472">Membrane</keyword>
<dbReference type="Pfam" id="PF02949">
    <property type="entry name" value="7tm_6"/>
    <property type="match status" value="1"/>
</dbReference>
<feature type="transmembrane region" description="Helical" evidence="10">
    <location>
        <begin position="371"/>
        <end position="392"/>
    </location>
</feature>
<evidence type="ECO:0000313" key="11">
    <source>
        <dbReference type="EMBL" id="THK32881.1"/>
    </source>
</evidence>
<name>A0A4E0RYR9_9HYME</name>
<accession>A0A4E0RYR9</accession>
<organism evidence="11 12">
    <name type="scientific">Diachasma alloeum</name>
    <dbReference type="NCBI Taxonomy" id="454923"/>
    <lineage>
        <taxon>Eukaryota</taxon>
        <taxon>Metazoa</taxon>
        <taxon>Ecdysozoa</taxon>
        <taxon>Arthropoda</taxon>
        <taxon>Hexapoda</taxon>
        <taxon>Insecta</taxon>
        <taxon>Pterygota</taxon>
        <taxon>Neoptera</taxon>
        <taxon>Endopterygota</taxon>
        <taxon>Hymenoptera</taxon>
        <taxon>Apocrita</taxon>
        <taxon>Ichneumonoidea</taxon>
        <taxon>Braconidae</taxon>
        <taxon>Opiinae</taxon>
        <taxon>Diachasma</taxon>
    </lineage>
</organism>
<feature type="transmembrane region" description="Helical" evidence="10">
    <location>
        <begin position="202"/>
        <end position="226"/>
    </location>
</feature>
<evidence type="ECO:0000256" key="4">
    <source>
        <dbReference type="ARBA" id="ARBA00022692"/>
    </source>
</evidence>
<keyword evidence="12" id="KW-1185">Reference proteome</keyword>
<evidence type="ECO:0000313" key="12">
    <source>
        <dbReference type="Proteomes" id="UP000297026"/>
    </source>
</evidence>
<comment type="similarity">
    <text evidence="10">Belongs to the insect chemoreceptor superfamily. Heteromeric odorant receptor channel (TC 1.A.69) family.</text>
</comment>
<dbReference type="AlphaFoldDB" id="A0A4E0RYR9"/>
<evidence type="ECO:0000256" key="8">
    <source>
        <dbReference type="ARBA" id="ARBA00023170"/>
    </source>
</evidence>
<dbReference type="GO" id="GO:0005886">
    <property type="term" value="C:plasma membrane"/>
    <property type="evidence" value="ECO:0007669"/>
    <property type="project" value="UniProtKB-SubCell"/>
</dbReference>
<keyword evidence="8 10" id="KW-0675">Receptor</keyword>
<feature type="transmembrane region" description="Helical" evidence="10">
    <location>
        <begin position="274"/>
        <end position="292"/>
    </location>
</feature>
<evidence type="ECO:0000256" key="1">
    <source>
        <dbReference type="ARBA" id="ARBA00004651"/>
    </source>
</evidence>
<evidence type="ECO:0000256" key="10">
    <source>
        <dbReference type="RuleBase" id="RU351113"/>
    </source>
</evidence>
<dbReference type="GO" id="GO:0004984">
    <property type="term" value="F:olfactory receptor activity"/>
    <property type="evidence" value="ECO:0007669"/>
    <property type="project" value="InterPro"/>
</dbReference>
<reference evidence="11" key="1">
    <citation type="submission" date="2019-02" db="EMBL/GenBank/DDBJ databases">
        <title>Genome of the parasitoid wasp Diachasma alloeum, an emerging model for ecological speciation and transitions to asexual reproduction.</title>
        <authorList>
            <person name="Robertson H.M."/>
            <person name="Walden K.K."/>
            <person name="Tvedte E.S."/>
            <person name="Hood G.R."/>
            <person name="Feder J.L."/>
            <person name="Forbes A.A."/>
            <person name="Logsdon J.M."/>
            <person name="Mcelroy K.E."/>
        </authorList>
    </citation>
    <scope>NUCLEOTIDE SEQUENCE [LARGE SCALE GENOMIC DNA]</scope>
    <source>
        <strain evidence="11">Michigan</strain>
    </source>
</reference>
<keyword evidence="4 10" id="KW-0812">Transmembrane</keyword>
<gene>
    <name evidence="11" type="primary">Or173</name>
    <name evidence="11" type="ORF">DALL_DALL000028</name>
</gene>
<feature type="transmembrane region" description="Helical" evidence="10">
    <location>
        <begin position="304"/>
        <end position="323"/>
    </location>
</feature>
<feature type="transmembrane region" description="Helical" evidence="10">
    <location>
        <begin position="47"/>
        <end position="68"/>
    </location>
</feature>